<dbReference type="Pfam" id="PF01584">
    <property type="entry name" value="CheW"/>
    <property type="match status" value="1"/>
</dbReference>
<dbReference type="PROSITE" id="PS50851">
    <property type="entry name" value="CHEW"/>
    <property type="match status" value="1"/>
</dbReference>
<dbReference type="Gene3D" id="2.30.30.40">
    <property type="entry name" value="SH3 Domains"/>
    <property type="match status" value="1"/>
</dbReference>
<reference evidence="3" key="1">
    <citation type="submission" date="2015-05" db="EMBL/GenBank/DDBJ databases">
        <authorList>
            <person name="Urmite Genomes"/>
        </authorList>
    </citation>
    <scope>NUCLEOTIDE SEQUENCE [LARGE SCALE GENOMIC DNA]</scope>
    <source>
        <strain evidence="3">LF1</strain>
    </source>
</reference>
<dbReference type="SMART" id="SM00260">
    <property type="entry name" value="CheW"/>
    <property type="match status" value="1"/>
</dbReference>
<dbReference type="GO" id="GO:0007165">
    <property type="term" value="P:signal transduction"/>
    <property type="evidence" value="ECO:0007669"/>
    <property type="project" value="InterPro"/>
</dbReference>
<evidence type="ECO:0000313" key="3">
    <source>
        <dbReference type="Proteomes" id="UP000199087"/>
    </source>
</evidence>
<keyword evidence="3" id="KW-1185">Reference proteome</keyword>
<dbReference type="OrthoDB" id="9794382at2"/>
<dbReference type="InterPro" id="IPR036061">
    <property type="entry name" value="CheW-like_dom_sf"/>
</dbReference>
<accession>A0A0U1NSK3</accession>
<dbReference type="Proteomes" id="UP000199087">
    <property type="component" value="Unassembled WGS sequence"/>
</dbReference>
<sequence>MDTFKIVAFKLGDEEYGINIDYVQSIERINQFTRVPNAPDYVIGVINLRGNVTPIIDLRSRLNLEKTRFTENTRVMIIRYGEIELGLTIDQTRDVIDVEKEEVESATNSGLDSDYFSGVAKLEGRLIILLKIEELMKTETL</sequence>
<dbReference type="STRING" id="1499688.BN000_00826"/>
<proteinExistence type="predicted"/>
<gene>
    <name evidence="2" type="ORF">BN000_00826</name>
</gene>
<dbReference type="GO" id="GO:0006935">
    <property type="term" value="P:chemotaxis"/>
    <property type="evidence" value="ECO:0007669"/>
    <property type="project" value="InterPro"/>
</dbReference>
<dbReference type="RefSeq" id="WP_090631205.1">
    <property type="nucleotide sequence ID" value="NZ_CVRB01000001.1"/>
</dbReference>
<dbReference type="InterPro" id="IPR039315">
    <property type="entry name" value="CheW"/>
</dbReference>
<evidence type="ECO:0000259" key="1">
    <source>
        <dbReference type="PROSITE" id="PS50851"/>
    </source>
</evidence>
<dbReference type="Gene3D" id="2.40.50.180">
    <property type="entry name" value="CheA-289, Domain 4"/>
    <property type="match status" value="1"/>
</dbReference>
<dbReference type="PANTHER" id="PTHR22617">
    <property type="entry name" value="CHEMOTAXIS SENSOR HISTIDINE KINASE-RELATED"/>
    <property type="match status" value="1"/>
</dbReference>
<name>A0A0U1NSK3_9BACI</name>
<dbReference type="AlphaFoldDB" id="A0A0U1NSK3"/>
<dbReference type="GO" id="GO:0005829">
    <property type="term" value="C:cytosol"/>
    <property type="evidence" value="ECO:0007669"/>
    <property type="project" value="TreeGrafter"/>
</dbReference>
<evidence type="ECO:0000313" key="2">
    <source>
        <dbReference type="EMBL" id="CRK80935.1"/>
    </source>
</evidence>
<dbReference type="EMBL" id="CVRB01000001">
    <property type="protein sequence ID" value="CRK80935.1"/>
    <property type="molecule type" value="Genomic_DNA"/>
</dbReference>
<dbReference type="InterPro" id="IPR002545">
    <property type="entry name" value="CheW-lke_dom"/>
</dbReference>
<dbReference type="PANTHER" id="PTHR22617:SF23">
    <property type="entry name" value="CHEMOTAXIS PROTEIN CHEW"/>
    <property type="match status" value="1"/>
</dbReference>
<feature type="domain" description="CheW-like" evidence="1">
    <location>
        <begin position="3"/>
        <end position="141"/>
    </location>
</feature>
<organism evidence="2 3">
    <name type="scientific">Neobacillus massiliamazoniensis</name>
    <dbReference type="NCBI Taxonomy" id="1499688"/>
    <lineage>
        <taxon>Bacteria</taxon>
        <taxon>Bacillati</taxon>
        <taxon>Bacillota</taxon>
        <taxon>Bacilli</taxon>
        <taxon>Bacillales</taxon>
        <taxon>Bacillaceae</taxon>
        <taxon>Neobacillus</taxon>
    </lineage>
</organism>
<protein>
    <submittedName>
        <fullName evidence="2">CheW protein</fullName>
    </submittedName>
</protein>
<dbReference type="SUPFAM" id="SSF50341">
    <property type="entry name" value="CheW-like"/>
    <property type="match status" value="1"/>
</dbReference>